<dbReference type="InterPro" id="IPR052526">
    <property type="entry name" value="HTH-type_Bedaq_tolerance"/>
</dbReference>
<dbReference type="InterPro" id="IPR036388">
    <property type="entry name" value="WH-like_DNA-bd_sf"/>
</dbReference>
<protein>
    <submittedName>
        <fullName evidence="2">MarR family transcriptional regulator</fullName>
    </submittedName>
</protein>
<proteinExistence type="predicted"/>
<dbReference type="GO" id="GO:0003700">
    <property type="term" value="F:DNA-binding transcription factor activity"/>
    <property type="evidence" value="ECO:0007669"/>
    <property type="project" value="InterPro"/>
</dbReference>
<dbReference type="PANTHER" id="PTHR39515">
    <property type="entry name" value="CONSERVED PROTEIN"/>
    <property type="match status" value="1"/>
</dbReference>
<dbReference type="PANTHER" id="PTHR39515:SF2">
    <property type="entry name" value="HTH-TYPE TRANSCRIPTIONAL REGULATOR RV0880"/>
    <property type="match status" value="1"/>
</dbReference>
<feature type="domain" description="HTH marR-type" evidence="1">
    <location>
        <begin position="28"/>
        <end position="128"/>
    </location>
</feature>
<sequence length="157" mass="16184">MAPRKGSLDDTAQLLNTAAIHLLRGMRAVDRLAGLTPARLSALSVLVFGGPCTLGSLARTEGVAAPTMTGVVRGLVGLGLATSEAHPDSGRQVLVSATAAGVELMHAAAARRRAVIVEALRALPTDQRRAVVGAGPALRDLSRTVPEVARRRGQSVK</sequence>
<keyword evidence="3" id="KW-1185">Reference proteome</keyword>
<dbReference type="InterPro" id="IPR000835">
    <property type="entry name" value="HTH_MarR-typ"/>
</dbReference>
<dbReference type="SMART" id="SM00347">
    <property type="entry name" value="HTH_MARR"/>
    <property type="match status" value="1"/>
</dbReference>
<dbReference type="OrthoDB" id="9804055at2"/>
<comment type="caution">
    <text evidence="2">The sequence shown here is derived from an EMBL/GenBank/DDBJ whole genome shotgun (WGS) entry which is preliminary data.</text>
</comment>
<accession>A0A4Q4ZMD9</accession>
<dbReference type="Gene3D" id="1.10.10.10">
    <property type="entry name" value="Winged helix-like DNA-binding domain superfamily/Winged helix DNA-binding domain"/>
    <property type="match status" value="1"/>
</dbReference>
<dbReference type="RefSeq" id="WP_134713600.1">
    <property type="nucleotide sequence ID" value="NZ_SDKM01000002.1"/>
</dbReference>
<evidence type="ECO:0000313" key="3">
    <source>
        <dbReference type="Proteomes" id="UP000295198"/>
    </source>
</evidence>
<dbReference type="Proteomes" id="UP000295198">
    <property type="component" value="Unassembled WGS sequence"/>
</dbReference>
<dbReference type="SUPFAM" id="SSF46785">
    <property type="entry name" value="Winged helix' DNA-binding domain"/>
    <property type="match status" value="1"/>
</dbReference>
<dbReference type="AlphaFoldDB" id="A0A4Q4ZMD9"/>
<gene>
    <name evidence="2" type="ORF">EKO23_02155</name>
</gene>
<evidence type="ECO:0000259" key="1">
    <source>
        <dbReference type="SMART" id="SM00347"/>
    </source>
</evidence>
<dbReference type="EMBL" id="SDKM01000002">
    <property type="protein sequence ID" value="RYP88706.1"/>
    <property type="molecule type" value="Genomic_DNA"/>
</dbReference>
<name>A0A4Q4ZMD9_9ACTN</name>
<evidence type="ECO:0000313" key="2">
    <source>
        <dbReference type="EMBL" id="RYP88706.1"/>
    </source>
</evidence>
<dbReference type="Pfam" id="PF12802">
    <property type="entry name" value="MarR_2"/>
    <property type="match status" value="1"/>
</dbReference>
<reference evidence="2 3" key="1">
    <citation type="submission" date="2019-01" db="EMBL/GenBank/DDBJ databases">
        <title>Nocardioides guangzhouensis sp. nov., an actinobacterium isolated from soil.</title>
        <authorList>
            <person name="Fu Y."/>
            <person name="Cai Y."/>
            <person name="Lin Z."/>
            <person name="Chen P."/>
        </authorList>
    </citation>
    <scope>NUCLEOTIDE SEQUENCE [LARGE SCALE GENOMIC DNA]</scope>
    <source>
        <strain evidence="2 3">130</strain>
    </source>
</reference>
<dbReference type="InterPro" id="IPR036390">
    <property type="entry name" value="WH_DNA-bd_sf"/>
</dbReference>
<organism evidence="2 3">
    <name type="scientific">Nocardioides guangzhouensis</name>
    <dbReference type="NCBI Taxonomy" id="2497878"/>
    <lineage>
        <taxon>Bacteria</taxon>
        <taxon>Bacillati</taxon>
        <taxon>Actinomycetota</taxon>
        <taxon>Actinomycetes</taxon>
        <taxon>Propionibacteriales</taxon>
        <taxon>Nocardioidaceae</taxon>
        <taxon>Nocardioides</taxon>
    </lineage>
</organism>